<evidence type="ECO:0000313" key="1">
    <source>
        <dbReference type="EMBL" id="SVE12475.1"/>
    </source>
</evidence>
<dbReference type="AlphaFoldDB" id="A0A383AZ34"/>
<accession>A0A383AZ34</accession>
<feature type="non-terminal residue" evidence="1">
    <location>
        <position position="118"/>
    </location>
</feature>
<sequence length="118" mass="13113">MKSIPFALVALCFAFWVSPSSGEQPHQPLESFPIGCEDKEANESVPLQKIKRIEIPGVNFFETPLNEVLNTLSAYSRQNDFSEPDPAAKGVLIIAMIKGQPVPKVTIQLNKMTLERML</sequence>
<proteinExistence type="predicted"/>
<dbReference type="EMBL" id="UINC01195760">
    <property type="protein sequence ID" value="SVE12475.1"/>
    <property type="molecule type" value="Genomic_DNA"/>
</dbReference>
<name>A0A383AZ34_9ZZZZ</name>
<organism evidence="1">
    <name type="scientific">marine metagenome</name>
    <dbReference type="NCBI Taxonomy" id="408172"/>
    <lineage>
        <taxon>unclassified sequences</taxon>
        <taxon>metagenomes</taxon>
        <taxon>ecological metagenomes</taxon>
    </lineage>
</organism>
<protein>
    <submittedName>
        <fullName evidence="1">Uncharacterized protein</fullName>
    </submittedName>
</protein>
<gene>
    <name evidence="1" type="ORF">METZ01_LOCUS465329</name>
</gene>
<reference evidence="1" key="1">
    <citation type="submission" date="2018-05" db="EMBL/GenBank/DDBJ databases">
        <authorList>
            <person name="Lanie J.A."/>
            <person name="Ng W.-L."/>
            <person name="Kazmierczak K.M."/>
            <person name="Andrzejewski T.M."/>
            <person name="Davidsen T.M."/>
            <person name="Wayne K.J."/>
            <person name="Tettelin H."/>
            <person name="Glass J.I."/>
            <person name="Rusch D."/>
            <person name="Podicherti R."/>
            <person name="Tsui H.-C.T."/>
            <person name="Winkler M.E."/>
        </authorList>
    </citation>
    <scope>NUCLEOTIDE SEQUENCE</scope>
</reference>